<evidence type="ECO:0000313" key="10">
    <source>
        <dbReference type="EMBL" id="KEO90757.1"/>
    </source>
</evidence>
<dbReference type="eggNOG" id="COG2201">
    <property type="taxonomic scope" value="Bacteria"/>
</dbReference>
<evidence type="ECO:0000256" key="3">
    <source>
        <dbReference type="ARBA" id="ARBA00022801"/>
    </source>
</evidence>
<accession>A0A074MYN9</accession>
<keyword evidence="1" id="KW-0963">Cytoplasm</keyword>
<dbReference type="EMBL" id="JMIW01000002">
    <property type="protein sequence ID" value="KEO90757.1"/>
    <property type="molecule type" value="Genomic_DNA"/>
</dbReference>
<dbReference type="PANTHER" id="PTHR42872">
    <property type="entry name" value="PROTEIN-GLUTAMATE METHYLESTERASE/PROTEIN-GLUTAMINE GLUTAMINASE"/>
    <property type="match status" value="1"/>
</dbReference>
<evidence type="ECO:0000259" key="9">
    <source>
        <dbReference type="PROSITE" id="PS50122"/>
    </source>
</evidence>
<evidence type="ECO:0000256" key="6">
    <source>
        <dbReference type="PROSITE-ProRule" id="PRU00050"/>
    </source>
</evidence>
<dbReference type="AlphaFoldDB" id="A0A074MYN9"/>
<dbReference type="PIRSF" id="PIRSF000876">
    <property type="entry name" value="RR_chemtxs_CheB"/>
    <property type="match status" value="1"/>
</dbReference>
<dbReference type="STRING" id="1044.EH31_06885"/>
<dbReference type="PANTHER" id="PTHR42872:SF6">
    <property type="entry name" value="PROTEIN-GLUTAMATE METHYLESTERASE_PROTEIN-GLUTAMINE GLUTAMINASE"/>
    <property type="match status" value="1"/>
</dbReference>
<dbReference type="SUPFAM" id="SSF52172">
    <property type="entry name" value="CheY-like"/>
    <property type="match status" value="1"/>
</dbReference>
<feature type="domain" description="Response regulatory" evidence="8">
    <location>
        <begin position="5"/>
        <end position="122"/>
    </location>
</feature>
<reference evidence="10 11" key="1">
    <citation type="submission" date="2014-04" db="EMBL/GenBank/DDBJ databases">
        <title>A comprehensive comparison of genomes of Erythrobacter spp. strains.</title>
        <authorList>
            <person name="Zheng Q."/>
        </authorList>
    </citation>
    <scope>NUCLEOTIDE SEQUENCE [LARGE SCALE GENOMIC DNA]</scope>
    <source>
        <strain evidence="10 11">DSM 6997</strain>
    </source>
</reference>
<comment type="catalytic activity">
    <reaction evidence="5">
        <text>[protein]-L-glutamate 5-O-methyl ester + H2O = L-glutamyl-[protein] + methanol + H(+)</text>
        <dbReference type="Rhea" id="RHEA:23236"/>
        <dbReference type="Rhea" id="RHEA-COMP:10208"/>
        <dbReference type="Rhea" id="RHEA-COMP:10311"/>
        <dbReference type="ChEBI" id="CHEBI:15377"/>
        <dbReference type="ChEBI" id="CHEBI:15378"/>
        <dbReference type="ChEBI" id="CHEBI:17790"/>
        <dbReference type="ChEBI" id="CHEBI:29973"/>
        <dbReference type="ChEBI" id="CHEBI:82795"/>
        <dbReference type="EC" id="3.1.1.61"/>
    </reaction>
</comment>
<dbReference type="Gene3D" id="3.40.50.180">
    <property type="entry name" value="Methylesterase CheB, C-terminal domain"/>
    <property type="match status" value="1"/>
</dbReference>
<dbReference type="GO" id="GO:0008984">
    <property type="term" value="F:protein-glutamate methylesterase activity"/>
    <property type="evidence" value="ECO:0007669"/>
    <property type="project" value="UniProtKB-EC"/>
</dbReference>
<evidence type="ECO:0000256" key="7">
    <source>
        <dbReference type="PROSITE-ProRule" id="PRU00169"/>
    </source>
</evidence>
<keyword evidence="3" id="KW-0378">Hydrolase</keyword>
<dbReference type="RefSeq" id="WP_034959209.1">
    <property type="nucleotide sequence ID" value="NZ_JMIW01000002.1"/>
</dbReference>
<organism evidence="10 11">
    <name type="scientific">Erythrobacter longus</name>
    <dbReference type="NCBI Taxonomy" id="1044"/>
    <lineage>
        <taxon>Bacteria</taxon>
        <taxon>Pseudomonadati</taxon>
        <taxon>Pseudomonadota</taxon>
        <taxon>Alphaproteobacteria</taxon>
        <taxon>Sphingomonadales</taxon>
        <taxon>Erythrobacteraceae</taxon>
        <taxon>Erythrobacter/Porphyrobacter group</taxon>
        <taxon>Erythrobacter</taxon>
    </lineage>
</organism>
<evidence type="ECO:0000256" key="4">
    <source>
        <dbReference type="ARBA" id="ARBA00039140"/>
    </source>
</evidence>
<dbReference type="InterPro" id="IPR001789">
    <property type="entry name" value="Sig_transdc_resp-reg_receiver"/>
</dbReference>
<protein>
    <recommendedName>
        <fullName evidence="4">protein-glutamate methylesterase</fullName>
        <ecNumber evidence="4">3.1.1.61</ecNumber>
    </recommendedName>
</protein>
<evidence type="ECO:0000256" key="5">
    <source>
        <dbReference type="ARBA" id="ARBA00048267"/>
    </source>
</evidence>
<dbReference type="InterPro" id="IPR008248">
    <property type="entry name" value="CheB-like"/>
</dbReference>
<evidence type="ECO:0000256" key="1">
    <source>
        <dbReference type="ARBA" id="ARBA00022490"/>
    </source>
</evidence>
<dbReference type="PROSITE" id="PS50122">
    <property type="entry name" value="CHEB"/>
    <property type="match status" value="1"/>
</dbReference>
<dbReference type="PROSITE" id="PS50110">
    <property type="entry name" value="RESPONSE_REGULATORY"/>
    <property type="match status" value="1"/>
</dbReference>
<dbReference type="EC" id="3.1.1.61" evidence="4"/>
<keyword evidence="2" id="KW-0145">Chemotaxis</keyword>
<keyword evidence="11" id="KW-1185">Reference proteome</keyword>
<gene>
    <name evidence="10" type="ORF">EH31_06885</name>
</gene>
<dbReference type="Proteomes" id="UP000027647">
    <property type="component" value="Unassembled WGS sequence"/>
</dbReference>
<dbReference type="Pfam" id="PF00072">
    <property type="entry name" value="Response_reg"/>
    <property type="match status" value="1"/>
</dbReference>
<dbReference type="InterPro" id="IPR011006">
    <property type="entry name" value="CheY-like_superfamily"/>
</dbReference>
<dbReference type="CDD" id="cd17541">
    <property type="entry name" value="REC_CheB-like"/>
    <property type="match status" value="1"/>
</dbReference>
<keyword evidence="7" id="KW-0597">Phosphoprotein</keyword>
<dbReference type="InterPro" id="IPR000673">
    <property type="entry name" value="Sig_transdc_resp-reg_Me-estase"/>
</dbReference>
<feature type="domain" description="CheB-type methylesterase" evidence="9">
    <location>
        <begin position="158"/>
        <end position="342"/>
    </location>
</feature>
<dbReference type="InterPro" id="IPR035909">
    <property type="entry name" value="CheB_C"/>
</dbReference>
<dbReference type="GO" id="GO:0006935">
    <property type="term" value="P:chemotaxis"/>
    <property type="evidence" value="ECO:0007669"/>
    <property type="project" value="UniProtKB-KW"/>
</dbReference>
<feature type="modified residue" description="4-aspartylphosphate" evidence="7">
    <location>
        <position position="56"/>
    </location>
</feature>
<sequence length="348" mass="35803">MRDTRVMVVDDSAAMRALFSGILENAKGVSVCGVASSAAEAREMIAELKPDVLTLDVEMPVMTGMEFLEEIMEKRPMPVIMLSSIAQAGSGTAAKALELGAVHCFPKPLRTTPEEFDATVAKLGDIVIKAAKGELSPADAGADSDDEVSNYEPDGSPVVMACGEAGIEPLKQVIAAYPVNCPPTTIVVDADRVSVDPVLAELQSSAKCAVAEATDGALLEPGKVYLAFDKASHVIVEAGSPPRLRLAARDPVAGLRPCADLLFGSIARARIAVHAGLLSGAGADGAKGLQILMQTGAKVFLEDPADGAPRDRINAVHALGVGAADMPVGDLAAWLLNGTAKSGEAKAA</sequence>
<evidence type="ECO:0000256" key="2">
    <source>
        <dbReference type="ARBA" id="ARBA00022500"/>
    </source>
</evidence>
<dbReference type="Gene3D" id="3.40.50.2300">
    <property type="match status" value="1"/>
</dbReference>
<comment type="caution">
    <text evidence="6">Lacks conserved residue(s) required for the propagation of feature annotation.</text>
</comment>
<dbReference type="SMART" id="SM00448">
    <property type="entry name" value="REC"/>
    <property type="match status" value="1"/>
</dbReference>
<evidence type="ECO:0000259" key="8">
    <source>
        <dbReference type="PROSITE" id="PS50110"/>
    </source>
</evidence>
<evidence type="ECO:0000313" key="11">
    <source>
        <dbReference type="Proteomes" id="UP000027647"/>
    </source>
</evidence>
<dbReference type="OrthoDB" id="9793421at2"/>
<proteinExistence type="predicted"/>
<name>A0A074MYN9_ERYLO</name>
<dbReference type="SUPFAM" id="SSF52738">
    <property type="entry name" value="Methylesterase CheB, C-terminal domain"/>
    <property type="match status" value="1"/>
</dbReference>
<dbReference type="GO" id="GO:0005737">
    <property type="term" value="C:cytoplasm"/>
    <property type="evidence" value="ECO:0007669"/>
    <property type="project" value="InterPro"/>
</dbReference>
<comment type="caution">
    <text evidence="10">The sequence shown here is derived from an EMBL/GenBank/DDBJ whole genome shotgun (WGS) entry which is preliminary data.</text>
</comment>
<dbReference type="Pfam" id="PF01339">
    <property type="entry name" value="CheB_methylest"/>
    <property type="match status" value="1"/>
</dbReference>
<dbReference type="GO" id="GO:0000156">
    <property type="term" value="F:phosphorelay response regulator activity"/>
    <property type="evidence" value="ECO:0007669"/>
    <property type="project" value="InterPro"/>
</dbReference>